<evidence type="ECO:0000313" key="2">
    <source>
        <dbReference type="EMBL" id="KAJ8893027.1"/>
    </source>
</evidence>
<dbReference type="SUPFAM" id="SSF46689">
    <property type="entry name" value="Homeodomain-like"/>
    <property type="match status" value="1"/>
</dbReference>
<organism evidence="2 3">
    <name type="scientific">Dryococelus australis</name>
    <dbReference type="NCBI Taxonomy" id="614101"/>
    <lineage>
        <taxon>Eukaryota</taxon>
        <taxon>Metazoa</taxon>
        <taxon>Ecdysozoa</taxon>
        <taxon>Arthropoda</taxon>
        <taxon>Hexapoda</taxon>
        <taxon>Insecta</taxon>
        <taxon>Pterygota</taxon>
        <taxon>Neoptera</taxon>
        <taxon>Polyneoptera</taxon>
        <taxon>Phasmatodea</taxon>
        <taxon>Verophasmatodea</taxon>
        <taxon>Anareolatae</taxon>
        <taxon>Phasmatidae</taxon>
        <taxon>Eurycanthinae</taxon>
        <taxon>Dryococelus</taxon>
    </lineage>
</organism>
<evidence type="ECO:0000256" key="1">
    <source>
        <dbReference type="ARBA" id="ARBA00004123"/>
    </source>
</evidence>
<dbReference type="Proteomes" id="UP001159363">
    <property type="component" value="Chromosome 2"/>
</dbReference>
<dbReference type="Gene3D" id="1.10.10.60">
    <property type="entry name" value="Homeodomain-like"/>
    <property type="match status" value="1"/>
</dbReference>
<evidence type="ECO:0008006" key="4">
    <source>
        <dbReference type="Google" id="ProtNLM"/>
    </source>
</evidence>
<keyword evidence="3" id="KW-1185">Reference proteome</keyword>
<reference evidence="2 3" key="1">
    <citation type="submission" date="2023-02" db="EMBL/GenBank/DDBJ databases">
        <title>LHISI_Scaffold_Assembly.</title>
        <authorList>
            <person name="Stuart O.P."/>
            <person name="Cleave R."/>
            <person name="Magrath M.J.L."/>
            <person name="Mikheyev A.S."/>
        </authorList>
    </citation>
    <scope>NUCLEOTIDE SEQUENCE [LARGE SCALE GENOMIC DNA]</scope>
    <source>
        <strain evidence="2">Daus_M_001</strain>
        <tissue evidence="2">Leg muscle</tissue>
    </source>
</reference>
<dbReference type="EMBL" id="JARBHB010000002">
    <property type="protein sequence ID" value="KAJ8893027.1"/>
    <property type="molecule type" value="Genomic_DNA"/>
</dbReference>
<comment type="subcellular location">
    <subcellularLocation>
        <location evidence="1">Nucleus</location>
    </subcellularLocation>
</comment>
<sequence>MMAIKYVRKSEQQTWDSSTIENAIEVVKNDKMPFSTAGKQFNVPSNILKRRVIGKNRDAVDGKTVMGSLRSMFNQEQEILLAEGNKTPHRFNKESKMAGKDRVECFREQYPNISLRKTESTLMARAQAFNKSKNSKVFVLKGRCQVGIITSAERELLSTFEVCMSAGGNFIPPFVIFPRQRMKNELKDGAPPGIDFAWRPSSTLLGESFLRVATPMTAINGFRKCGILPLGPNMFSDEDYTAAEVTDIPLDLEKNLLCLLQVVAPFST</sequence>
<accession>A0ABQ9I8L9</accession>
<evidence type="ECO:0000313" key="3">
    <source>
        <dbReference type="Proteomes" id="UP001159363"/>
    </source>
</evidence>
<dbReference type="InterPro" id="IPR009057">
    <property type="entry name" value="Homeodomain-like_sf"/>
</dbReference>
<proteinExistence type="predicted"/>
<gene>
    <name evidence="2" type="ORF">PR048_005608</name>
</gene>
<comment type="caution">
    <text evidence="2">The sequence shown here is derived from an EMBL/GenBank/DDBJ whole genome shotgun (WGS) entry which is preliminary data.</text>
</comment>
<protein>
    <recommendedName>
        <fullName evidence="4">HTH psq-type domain-containing protein</fullName>
    </recommendedName>
</protein>
<name>A0ABQ9I8L9_9NEOP</name>